<proteinExistence type="predicted"/>
<evidence type="ECO:0000313" key="2">
    <source>
        <dbReference type="EMBL" id="AUB59753.1"/>
    </source>
</evidence>
<dbReference type="SMART" id="SM01126">
    <property type="entry name" value="DDE_Tnp_IS1595"/>
    <property type="match status" value="1"/>
</dbReference>
<reference evidence="2 3" key="1">
    <citation type="submission" date="2016-10" db="EMBL/GenBank/DDBJ databases">
        <title>Comparative genomics between deep and shallow subseafloor isolates.</title>
        <authorList>
            <person name="Ishii S."/>
            <person name="Miller J.R."/>
            <person name="Sutton G."/>
            <person name="Suzuki S."/>
            <person name="Methe B."/>
            <person name="Inagaki F."/>
            <person name="Imachi H."/>
        </authorList>
    </citation>
    <scope>NUCLEOTIDE SEQUENCE [LARGE SCALE GENOMIC DNA]</scope>
    <source>
        <strain evidence="2 3">A8p</strain>
    </source>
</reference>
<accession>A0A2H4VNS4</accession>
<dbReference type="AlphaFoldDB" id="A0A2H4VNS4"/>
<sequence>MIERGSRNTILVVEKNLSKVLIHRKIETHCNGSIKAFTDDYTIYSGLEEHPQVIEHPIINHSAKEYADGDNHVNNCENRHSLIRPYLNIFRGISKKKLNTYVKFYQFTFNNGINWFQKALATIL</sequence>
<dbReference type="KEGG" id="msub:BK009_03120"/>
<dbReference type="Proteomes" id="UP000232631">
    <property type="component" value="Chromosome"/>
</dbReference>
<dbReference type="InterPro" id="IPR024445">
    <property type="entry name" value="Tnp_ISXO2-like"/>
</dbReference>
<keyword evidence="3" id="KW-1185">Reference proteome</keyword>
<evidence type="ECO:0000313" key="3">
    <source>
        <dbReference type="Proteomes" id="UP000232631"/>
    </source>
</evidence>
<name>A0A2H4VNS4_9EURY</name>
<feature type="domain" description="ISXO2-like transposase" evidence="1">
    <location>
        <begin position="1"/>
        <end position="110"/>
    </location>
</feature>
<evidence type="ECO:0000259" key="1">
    <source>
        <dbReference type="SMART" id="SM01126"/>
    </source>
</evidence>
<gene>
    <name evidence="2" type="ORF">BK009_03120</name>
</gene>
<dbReference type="EMBL" id="CP017768">
    <property type="protein sequence ID" value="AUB59753.1"/>
    <property type="molecule type" value="Genomic_DNA"/>
</dbReference>
<dbReference type="Pfam" id="PF12762">
    <property type="entry name" value="DDE_Tnp_IS1595"/>
    <property type="match status" value="1"/>
</dbReference>
<organism evidence="2 3">
    <name type="scientific">Methanobacterium subterraneum</name>
    <dbReference type="NCBI Taxonomy" id="59277"/>
    <lineage>
        <taxon>Archaea</taxon>
        <taxon>Methanobacteriati</taxon>
        <taxon>Methanobacteriota</taxon>
        <taxon>Methanomada group</taxon>
        <taxon>Methanobacteria</taxon>
        <taxon>Methanobacteriales</taxon>
        <taxon>Methanobacteriaceae</taxon>
        <taxon>Methanobacterium</taxon>
    </lineage>
</organism>
<protein>
    <recommendedName>
        <fullName evidence="1">ISXO2-like transposase domain-containing protein</fullName>
    </recommendedName>
</protein>